<dbReference type="Pfam" id="PF02446">
    <property type="entry name" value="Glyco_hydro_77"/>
    <property type="match status" value="1"/>
</dbReference>
<dbReference type="GO" id="GO:0005975">
    <property type="term" value="P:carbohydrate metabolic process"/>
    <property type="evidence" value="ECO:0007669"/>
    <property type="project" value="InterPro"/>
</dbReference>
<evidence type="ECO:0000256" key="3">
    <source>
        <dbReference type="ARBA" id="ARBA00012560"/>
    </source>
</evidence>
<feature type="compositionally biased region" description="Basic and acidic residues" evidence="11">
    <location>
        <begin position="602"/>
        <end position="619"/>
    </location>
</feature>
<dbReference type="InterPro" id="IPR017853">
    <property type="entry name" value="GH"/>
</dbReference>
<accession>A0A1B4LI05</accession>
<evidence type="ECO:0000256" key="8">
    <source>
        <dbReference type="ARBA" id="ARBA00031423"/>
    </source>
</evidence>
<dbReference type="InterPro" id="IPR003385">
    <property type="entry name" value="Glyco_hydro_77"/>
</dbReference>
<dbReference type="RefSeq" id="WP_069239588.1">
    <property type="nucleotide sequence ID" value="NZ_CP013421.1"/>
</dbReference>
<evidence type="ECO:0000256" key="9">
    <source>
        <dbReference type="ARBA" id="ARBA00031501"/>
    </source>
</evidence>
<dbReference type="Proteomes" id="UP000243680">
    <property type="component" value="Chromosome 3"/>
</dbReference>
<comment type="catalytic activity">
    <reaction evidence="1 10">
        <text>Transfers a segment of a (1-&gt;4)-alpha-D-glucan to a new position in an acceptor, which may be glucose or a (1-&gt;4)-alpha-D-glucan.</text>
        <dbReference type="EC" id="2.4.1.25"/>
    </reaction>
</comment>
<dbReference type="AlphaFoldDB" id="A0A1B4LI05"/>
<dbReference type="SUPFAM" id="SSF51445">
    <property type="entry name" value="(Trans)glycosidases"/>
    <property type="match status" value="1"/>
</dbReference>
<evidence type="ECO:0000256" key="1">
    <source>
        <dbReference type="ARBA" id="ARBA00000439"/>
    </source>
</evidence>
<reference evidence="12 13" key="1">
    <citation type="submission" date="2015-12" db="EMBL/GenBank/DDBJ databases">
        <title>Diversity of Burkholderia near neighbor genomes.</title>
        <authorList>
            <person name="Sahl J."/>
            <person name="Wagner D."/>
            <person name="Keim P."/>
        </authorList>
    </citation>
    <scope>NUCLEOTIDE SEQUENCE [LARGE SCALE GENOMIC DNA]</scope>
    <source>
        <strain evidence="12 13">MSMB0783</strain>
    </source>
</reference>
<sequence>MTTDVSIAELARAAGLEPDWTDAGGVARRVDDDALVALVDALGWPCGTPIERVDSAAALADARNAPPQLVTGDAGAPLALPHAVAPAGTRYRITLESGAHVDGRVTAGGESGTLAPIDEPGYHTLDLGARRVALAIAPPRARPFAGERMPQIDGRWGIAAQLYGLRRTNDDGAGDYSALAELAAHAARHGAHAVAISPTHAGYPALPEHDSPYSPSSRRWHNVAYLDCEAVPGADFVRCTREPAHDDGRAPDTPLIDWPHVLPLRLRRLRACFDAWRENGEPARDAFERFRAAGGAALDAHARFDALQAFCIENGIGADWRQWPAQWRDPTSPEVDAFAQAHADTIAFHTFLQWCASDALGRAQATARDAGMALGLIADLAVGSDCAGSDAWAHGTTLLRGVSVGAPPDLFNTDGQAWGVTTWTPDALRATGFAPFIELLRAAFAHAGGVRIDHVLGFARLWIVPHGRSPRDGAYLRYPLDDLLRIVALEAARHRAIAIGEDLGTVPAGFRERIAAQGIAGMRVLWFERDADGAFRPPSDWDRDTVAMTSTHDLPTVAGWWRGVDLEWRRGAHAQRDDGPAHGAGDDVGLAAAAHGADGADGDERNAPCLRDDADDAGRDPSPPDPDLAAAAASAETERAAERTALWRALQRAGCAPADQAMPPPDAPPVDAVVAYVARSPSPLAIVPLEDLLGLDAQPNLPGPPCGHPNWLRRLPRAIDALFDAPVRERIAAIERARTARREDA</sequence>
<evidence type="ECO:0000256" key="4">
    <source>
        <dbReference type="ARBA" id="ARBA00020295"/>
    </source>
</evidence>
<evidence type="ECO:0000256" key="6">
    <source>
        <dbReference type="ARBA" id="ARBA00022679"/>
    </source>
</evidence>
<protein>
    <recommendedName>
        <fullName evidence="4 10">4-alpha-glucanotransferase</fullName>
        <ecNumber evidence="3 10">2.4.1.25</ecNumber>
    </recommendedName>
    <alternativeName>
        <fullName evidence="8 10">Amylomaltase</fullName>
    </alternativeName>
    <alternativeName>
        <fullName evidence="9 10">Disproportionating enzyme</fullName>
    </alternativeName>
</protein>
<dbReference type="PANTHER" id="PTHR32438:SF5">
    <property type="entry name" value="4-ALPHA-GLUCANOTRANSFERASE DPE1, CHLOROPLASTIC_AMYLOPLASTIC"/>
    <property type="match status" value="1"/>
</dbReference>
<evidence type="ECO:0000256" key="11">
    <source>
        <dbReference type="SAM" id="MobiDB-lite"/>
    </source>
</evidence>
<evidence type="ECO:0000256" key="10">
    <source>
        <dbReference type="RuleBase" id="RU361207"/>
    </source>
</evidence>
<dbReference type="EC" id="2.4.1.25" evidence="3 10"/>
<dbReference type="EMBL" id="CP013421">
    <property type="protein sequence ID" value="AOJ76830.1"/>
    <property type="molecule type" value="Genomic_DNA"/>
</dbReference>
<proteinExistence type="inferred from homology"/>
<evidence type="ECO:0000256" key="2">
    <source>
        <dbReference type="ARBA" id="ARBA00005684"/>
    </source>
</evidence>
<name>A0A1B4LI05_9BURK</name>
<keyword evidence="6 10" id="KW-0808">Transferase</keyword>
<evidence type="ECO:0000256" key="7">
    <source>
        <dbReference type="ARBA" id="ARBA00023277"/>
    </source>
</evidence>
<feature type="region of interest" description="Disordered" evidence="11">
    <location>
        <begin position="594"/>
        <end position="642"/>
    </location>
</feature>
<dbReference type="GO" id="GO:0004134">
    <property type="term" value="F:4-alpha-glucanotransferase activity"/>
    <property type="evidence" value="ECO:0007669"/>
    <property type="project" value="UniProtKB-EC"/>
</dbReference>
<dbReference type="NCBIfam" id="TIGR00217">
    <property type="entry name" value="malQ"/>
    <property type="match status" value="1"/>
</dbReference>
<dbReference type="PANTHER" id="PTHR32438">
    <property type="entry name" value="4-ALPHA-GLUCANOTRANSFERASE DPE1, CHLOROPLASTIC/AMYLOPLASTIC"/>
    <property type="match status" value="1"/>
</dbReference>
<comment type="similarity">
    <text evidence="2 10">Belongs to the disproportionating enzyme family.</text>
</comment>
<keyword evidence="5 10" id="KW-0328">Glycosyltransferase</keyword>
<organism evidence="12 13">
    <name type="scientific">Burkholderia ubonensis</name>
    <dbReference type="NCBI Taxonomy" id="101571"/>
    <lineage>
        <taxon>Bacteria</taxon>
        <taxon>Pseudomonadati</taxon>
        <taxon>Pseudomonadota</taxon>
        <taxon>Betaproteobacteria</taxon>
        <taxon>Burkholderiales</taxon>
        <taxon>Burkholderiaceae</taxon>
        <taxon>Burkholderia</taxon>
        <taxon>Burkholderia cepacia complex</taxon>
    </lineage>
</organism>
<dbReference type="Gene3D" id="3.20.20.80">
    <property type="entry name" value="Glycosidases"/>
    <property type="match status" value="1"/>
</dbReference>
<evidence type="ECO:0000313" key="12">
    <source>
        <dbReference type="EMBL" id="AOJ76830.1"/>
    </source>
</evidence>
<evidence type="ECO:0000256" key="5">
    <source>
        <dbReference type="ARBA" id="ARBA00022676"/>
    </source>
</evidence>
<keyword evidence="7 10" id="KW-0119">Carbohydrate metabolism</keyword>
<evidence type="ECO:0000313" key="13">
    <source>
        <dbReference type="Proteomes" id="UP000243680"/>
    </source>
</evidence>
<gene>
    <name evidence="12" type="ORF">WJ35_17370</name>
</gene>